<evidence type="ECO:0000313" key="2">
    <source>
        <dbReference type="EMBL" id="GGI07576.1"/>
    </source>
</evidence>
<dbReference type="Proteomes" id="UP000650511">
    <property type="component" value="Unassembled WGS sequence"/>
</dbReference>
<feature type="domain" description="Carboxymuconolactone decarboxylase-like" evidence="1">
    <location>
        <begin position="55"/>
        <end position="135"/>
    </location>
</feature>
<evidence type="ECO:0000313" key="3">
    <source>
        <dbReference type="Proteomes" id="UP000650511"/>
    </source>
</evidence>
<dbReference type="PANTHER" id="PTHR34846:SF11">
    <property type="entry name" value="4-CARBOXYMUCONOLACTONE DECARBOXYLASE FAMILY PROTEIN (AFU_ORTHOLOGUE AFUA_6G11590)"/>
    <property type="match status" value="1"/>
</dbReference>
<dbReference type="EMBL" id="BMHA01000009">
    <property type="protein sequence ID" value="GGI07576.1"/>
    <property type="molecule type" value="Genomic_DNA"/>
</dbReference>
<dbReference type="Pfam" id="PF02627">
    <property type="entry name" value="CMD"/>
    <property type="match status" value="1"/>
</dbReference>
<keyword evidence="3" id="KW-1185">Reference proteome</keyword>
<dbReference type="PANTHER" id="PTHR34846">
    <property type="entry name" value="4-CARBOXYMUCONOLACTONE DECARBOXYLASE FAMILY PROTEIN (AFU_ORTHOLOGUE AFUA_6G11590)"/>
    <property type="match status" value="1"/>
</dbReference>
<protein>
    <recommendedName>
        <fullName evidence="1">Carboxymuconolactone decarboxylase-like domain-containing protein</fullName>
    </recommendedName>
</protein>
<gene>
    <name evidence="2" type="ORF">GCM10011354_24780</name>
</gene>
<dbReference type="AlphaFoldDB" id="A0A8J3EUF1"/>
<dbReference type="SUPFAM" id="SSF69118">
    <property type="entry name" value="AhpD-like"/>
    <property type="match status" value="1"/>
</dbReference>
<dbReference type="RefSeq" id="WP_130648038.1">
    <property type="nucleotide sequence ID" value="NZ_BMHA01000009.1"/>
</dbReference>
<reference evidence="2" key="2">
    <citation type="submission" date="2020-09" db="EMBL/GenBank/DDBJ databases">
        <authorList>
            <person name="Sun Q."/>
            <person name="Zhou Y."/>
        </authorList>
    </citation>
    <scope>NUCLEOTIDE SEQUENCE</scope>
    <source>
        <strain evidence="2">CGMCC 1.14988</strain>
    </source>
</reference>
<dbReference type="GO" id="GO:0051920">
    <property type="term" value="F:peroxiredoxin activity"/>
    <property type="evidence" value="ECO:0007669"/>
    <property type="project" value="InterPro"/>
</dbReference>
<dbReference type="Gene3D" id="1.20.1290.10">
    <property type="entry name" value="AhpD-like"/>
    <property type="match status" value="1"/>
</dbReference>
<reference evidence="2" key="1">
    <citation type="journal article" date="2014" name="Int. J. Syst. Evol. Microbiol.">
        <title>Complete genome sequence of Corynebacterium casei LMG S-19264T (=DSM 44701T), isolated from a smear-ripened cheese.</title>
        <authorList>
            <consortium name="US DOE Joint Genome Institute (JGI-PGF)"/>
            <person name="Walter F."/>
            <person name="Albersmeier A."/>
            <person name="Kalinowski J."/>
            <person name="Ruckert C."/>
        </authorList>
    </citation>
    <scope>NUCLEOTIDE SEQUENCE</scope>
    <source>
        <strain evidence="2">CGMCC 1.14988</strain>
    </source>
</reference>
<name>A0A8J3EUF1_9ACTN</name>
<accession>A0A8J3EUF1</accession>
<dbReference type="InterPro" id="IPR029032">
    <property type="entry name" value="AhpD-like"/>
</dbReference>
<organism evidence="2 3">
    <name type="scientific">Egicoccus halophilus</name>
    <dbReference type="NCBI Taxonomy" id="1670830"/>
    <lineage>
        <taxon>Bacteria</taxon>
        <taxon>Bacillati</taxon>
        <taxon>Actinomycetota</taxon>
        <taxon>Nitriliruptoria</taxon>
        <taxon>Egicoccales</taxon>
        <taxon>Egicoccaceae</taxon>
        <taxon>Egicoccus</taxon>
    </lineage>
</organism>
<dbReference type="InterPro" id="IPR003779">
    <property type="entry name" value="CMD-like"/>
</dbReference>
<evidence type="ECO:0000259" key="1">
    <source>
        <dbReference type="Pfam" id="PF02627"/>
    </source>
</evidence>
<comment type="caution">
    <text evidence="2">The sequence shown here is derived from an EMBL/GenBank/DDBJ whole genome shotgun (WGS) entry which is preliminary data.</text>
</comment>
<dbReference type="OrthoDB" id="949132at2"/>
<proteinExistence type="predicted"/>
<sequence>MSRLRPLKPQELNAAQRQLYGQVSGGPRAAGPQRFRLTAGDGSLTGPFNVFLHAPTVGAALSSVGEAIRYGTSLPARLRELAILTVAGHRDSAFERYAHERVGRSVGITEEEMRALRNLDDLDLDDPAEAAAYAFCKQALRKRGVDDAIFAAAAEQLGEQTLVELTALLGYYEGVALLLSVFDVGVPDDPDGVCHAGCDD</sequence>